<proteinExistence type="predicted"/>
<feature type="signal peptide" evidence="1">
    <location>
        <begin position="1"/>
        <end position="22"/>
    </location>
</feature>
<keyword evidence="1" id="KW-0732">Signal</keyword>
<dbReference type="AlphaFoldDB" id="A0A328ATT6"/>
<reference evidence="3" key="1">
    <citation type="submission" date="2018-05" db="EMBL/GenBank/DDBJ databases">
        <authorList>
            <person name="Li X."/>
        </authorList>
    </citation>
    <scope>NUCLEOTIDE SEQUENCE [LARGE SCALE GENOMIC DNA]</scope>
    <source>
        <strain evidence="3">HKS-05</strain>
    </source>
</reference>
<dbReference type="GO" id="GO:0005506">
    <property type="term" value="F:iron ion binding"/>
    <property type="evidence" value="ECO:0007669"/>
    <property type="project" value="InterPro"/>
</dbReference>
<dbReference type="Gene3D" id="1.20.120.10">
    <property type="entry name" value="Cytochrome c/b562"/>
    <property type="match status" value="1"/>
</dbReference>
<dbReference type="OrthoDB" id="7596534at2"/>
<dbReference type="Pfam" id="PF01322">
    <property type="entry name" value="Cytochrom_C_2"/>
    <property type="match status" value="1"/>
</dbReference>
<dbReference type="InterPro" id="IPR010980">
    <property type="entry name" value="Cyt_c/b562"/>
</dbReference>
<evidence type="ECO:0000313" key="3">
    <source>
        <dbReference type="Proteomes" id="UP000249842"/>
    </source>
</evidence>
<keyword evidence="3" id="KW-1185">Reference proteome</keyword>
<dbReference type="InterPro" id="IPR015984">
    <property type="entry name" value="Cyt_c_prime_subgr"/>
</dbReference>
<dbReference type="EMBL" id="QFYP01000001">
    <property type="protein sequence ID" value="RAK58390.1"/>
    <property type="molecule type" value="Genomic_DNA"/>
</dbReference>
<dbReference type="PROSITE" id="PS51009">
    <property type="entry name" value="CYTCII"/>
    <property type="match status" value="1"/>
</dbReference>
<accession>A0A328ATT6</accession>
<sequence>MAMTLGRGGALALAMAIGAASAAGGAFAHEHMGPMPSAPGAKAAYMRHQNFKQQGAAFKAINDELKKSNPNKALIATNATKLKGLTTQLPTWFPKGSGVESGFKTDAKPEVWRDAAGFAAAVNRLQVESGKLQEIAGAGDLAAIKAQAKATGGACKNCHDKYRVPEKT</sequence>
<name>A0A328ATT6_9CAUL</name>
<dbReference type="InterPro" id="IPR002321">
    <property type="entry name" value="Cyt_c_II"/>
</dbReference>
<organism evidence="2 3">
    <name type="scientific">Phenylobacterium hankyongense</name>
    <dbReference type="NCBI Taxonomy" id="1813876"/>
    <lineage>
        <taxon>Bacteria</taxon>
        <taxon>Pseudomonadati</taxon>
        <taxon>Pseudomonadota</taxon>
        <taxon>Alphaproteobacteria</taxon>
        <taxon>Caulobacterales</taxon>
        <taxon>Caulobacteraceae</taxon>
        <taxon>Phenylobacterium</taxon>
    </lineage>
</organism>
<dbReference type="PRINTS" id="PR00608">
    <property type="entry name" value="CYTCHROMECII"/>
</dbReference>
<protein>
    <submittedName>
        <fullName evidence="2">Cytochrome c</fullName>
    </submittedName>
</protein>
<dbReference type="GO" id="GO:0009055">
    <property type="term" value="F:electron transfer activity"/>
    <property type="evidence" value="ECO:0007669"/>
    <property type="project" value="InterPro"/>
</dbReference>
<feature type="chain" id="PRO_5016389227" evidence="1">
    <location>
        <begin position="23"/>
        <end position="168"/>
    </location>
</feature>
<gene>
    <name evidence="2" type="ORF">DJ021_00475</name>
</gene>
<comment type="caution">
    <text evidence="2">The sequence shown here is derived from an EMBL/GenBank/DDBJ whole genome shotgun (WGS) entry which is preliminary data.</text>
</comment>
<dbReference type="Proteomes" id="UP000249842">
    <property type="component" value="Unassembled WGS sequence"/>
</dbReference>
<evidence type="ECO:0000256" key="1">
    <source>
        <dbReference type="SAM" id="SignalP"/>
    </source>
</evidence>
<evidence type="ECO:0000313" key="2">
    <source>
        <dbReference type="EMBL" id="RAK58390.1"/>
    </source>
</evidence>
<dbReference type="GO" id="GO:0022900">
    <property type="term" value="P:electron transport chain"/>
    <property type="evidence" value="ECO:0007669"/>
    <property type="project" value="InterPro"/>
</dbReference>
<dbReference type="GO" id="GO:0020037">
    <property type="term" value="F:heme binding"/>
    <property type="evidence" value="ECO:0007669"/>
    <property type="project" value="InterPro"/>
</dbReference>
<dbReference type="RefSeq" id="WP_111455662.1">
    <property type="nucleotide sequence ID" value="NZ_QFYP01000001.1"/>
</dbReference>
<dbReference type="SUPFAM" id="SSF47175">
    <property type="entry name" value="Cytochromes"/>
    <property type="match status" value="1"/>
</dbReference>